<dbReference type="NCBIfam" id="TIGR00966">
    <property type="entry name" value="transloc_SecF"/>
    <property type="match status" value="1"/>
</dbReference>
<comment type="subcellular location">
    <subcellularLocation>
        <location evidence="1 10">Cell membrane</location>
        <topology evidence="1 10">Multi-pass membrane protein</topology>
    </subcellularLocation>
</comment>
<dbReference type="GO" id="GO:0005886">
    <property type="term" value="C:plasma membrane"/>
    <property type="evidence" value="ECO:0007669"/>
    <property type="project" value="UniProtKB-SubCell"/>
</dbReference>
<dbReference type="GO" id="GO:0006605">
    <property type="term" value="P:protein targeting"/>
    <property type="evidence" value="ECO:0007669"/>
    <property type="project" value="UniProtKB-UniRule"/>
</dbReference>
<evidence type="ECO:0000313" key="13">
    <source>
        <dbReference type="EMBL" id="KIE13252.1"/>
    </source>
</evidence>
<gene>
    <name evidence="10 12" type="primary">secF</name>
    <name evidence="13" type="ORF">DA73_0207735</name>
    <name evidence="12" type="ORF">DA73_0400021420</name>
</gene>
<dbReference type="Proteomes" id="UP000029738">
    <property type="component" value="Unassembled WGS sequence"/>
</dbReference>
<evidence type="ECO:0000256" key="2">
    <source>
        <dbReference type="ARBA" id="ARBA00022448"/>
    </source>
</evidence>
<keyword evidence="7 10" id="KW-1133">Transmembrane helix</keyword>
<comment type="function">
    <text evidence="10">Part of the Sec protein translocase complex. Interacts with the SecYEG preprotein conducting channel. SecDF uses the proton motive force (PMF) to complete protein translocation after the ATP-dependent function of SecA.</text>
</comment>
<comment type="caution">
    <text evidence="13">The sequence shown here is derived from an EMBL/GenBank/DDBJ whole genome shotgun (WGS) entry which is preliminary data.</text>
</comment>
<keyword evidence="4" id="KW-0997">Cell inner membrane</keyword>
<dbReference type="Gene3D" id="1.20.1640.10">
    <property type="entry name" value="Multidrug efflux transporter AcrB transmembrane domain"/>
    <property type="match status" value="1"/>
</dbReference>
<keyword evidence="8 10" id="KW-0811">Translocation</keyword>
<evidence type="ECO:0000256" key="9">
    <source>
        <dbReference type="ARBA" id="ARBA00023136"/>
    </source>
</evidence>
<dbReference type="PANTHER" id="PTHR30081">
    <property type="entry name" value="PROTEIN-EXPORT MEMBRANE PROTEIN SEC"/>
    <property type="match status" value="1"/>
</dbReference>
<name>A0A0C1NEL0_9CYAN</name>
<feature type="domain" description="Protein export membrane protein SecD/SecF C-terminal" evidence="11">
    <location>
        <begin position="119"/>
        <end position="306"/>
    </location>
</feature>
<reference evidence="13" key="1">
    <citation type="journal article" date="2015" name="Genome Announc.">
        <title>Draft Genome Sequence of Tolypothrix boutellei Strain VB521301.</title>
        <authorList>
            <person name="Chandrababunaidu M.M."/>
            <person name="Singh D."/>
            <person name="Sen D."/>
            <person name="Bhan S."/>
            <person name="Das S."/>
            <person name="Gupta A."/>
            <person name="Adhikary S.P."/>
            <person name="Tripathy S."/>
        </authorList>
    </citation>
    <scope>NUCLEOTIDE SEQUENCE</scope>
    <source>
        <strain evidence="13">VB521301</strain>
    </source>
</reference>
<dbReference type="FunFam" id="1.20.1640.10:FF:000055">
    <property type="entry name" value="Protein-export membrane protein SecF"/>
    <property type="match status" value="1"/>
</dbReference>
<feature type="transmembrane region" description="Helical" evidence="10">
    <location>
        <begin position="202"/>
        <end position="223"/>
    </location>
</feature>
<keyword evidence="14" id="KW-1185">Reference proteome</keyword>
<evidence type="ECO:0000256" key="10">
    <source>
        <dbReference type="HAMAP-Rule" id="MF_01464"/>
    </source>
</evidence>
<dbReference type="STRING" id="1479485.DA73_0207735"/>
<feature type="transmembrane region" description="Helical" evidence="10">
    <location>
        <begin position="12"/>
        <end position="31"/>
    </location>
</feature>
<evidence type="ECO:0000313" key="12">
    <source>
        <dbReference type="EMBL" id="KAF3887768.1"/>
    </source>
</evidence>
<organism evidence="13">
    <name type="scientific">Tolypothrix bouteillei VB521301</name>
    <dbReference type="NCBI Taxonomy" id="1479485"/>
    <lineage>
        <taxon>Bacteria</taxon>
        <taxon>Bacillati</taxon>
        <taxon>Cyanobacteriota</taxon>
        <taxon>Cyanophyceae</taxon>
        <taxon>Nostocales</taxon>
        <taxon>Tolypothrichaceae</taxon>
        <taxon>Tolypothrix</taxon>
    </lineage>
</organism>
<keyword evidence="2 10" id="KW-0813">Transport</keyword>
<evidence type="ECO:0000256" key="8">
    <source>
        <dbReference type="ARBA" id="ARBA00023010"/>
    </source>
</evidence>
<dbReference type="GO" id="GO:0065002">
    <property type="term" value="P:intracellular protein transmembrane transport"/>
    <property type="evidence" value="ECO:0007669"/>
    <property type="project" value="UniProtKB-UniRule"/>
</dbReference>
<comment type="subunit">
    <text evidence="10">Forms a complex with SecD. Part of the essential Sec protein translocation apparatus which comprises SecA, SecYEG and auxiliary proteins SecDF. Other proteins may also be involved.</text>
</comment>
<dbReference type="PANTHER" id="PTHR30081:SF8">
    <property type="entry name" value="PROTEIN TRANSLOCASE SUBUNIT SECF"/>
    <property type="match status" value="1"/>
</dbReference>
<keyword evidence="5 10" id="KW-0812">Transmembrane</keyword>
<dbReference type="EMBL" id="JHEG04000001">
    <property type="protein sequence ID" value="KAF3887768.1"/>
    <property type="molecule type" value="Genomic_DNA"/>
</dbReference>
<dbReference type="PRINTS" id="PR01755">
    <property type="entry name" value="SECFTRNLCASE"/>
</dbReference>
<dbReference type="InterPro" id="IPR005665">
    <property type="entry name" value="SecF_bac"/>
</dbReference>
<proteinExistence type="inferred from homology"/>
<dbReference type="Pfam" id="PF02355">
    <property type="entry name" value="SecD_SecF_C"/>
    <property type="match status" value="1"/>
</dbReference>
<evidence type="ECO:0000256" key="3">
    <source>
        <dbReference type="ARBA" id="ARBA00022475"/>
    </source>
</evidence>
<feature type="transmembrane region" description="Helical" evidence="10">
    <location>
        <begin position="171"/>
        <end position="196"/>
    </location>
</feature>
<dbReference type="SUPFAM" id="SSF82866">
    <property type="entry name" value="Multidrug efflux transporter AcrB transmembrane domain"/>
    <property type="match status" value="1"/>
</dbReference>
<protein>
    <recommendedName>
        <fullName evidence="10">Protein-export membrane protein SecF</fullName>
    </recommendedName>
</protein>
<feature type="transmembrane region" description="Helical" evidence="10">
    <location>
        <begin position="278"/>
        <end position="304"/>
    </location>
</feature>
<dbReference type="InterPro" id="IPR022645">
    <property type="entry name" value="SecD/SecF_bac"/>
</dbReference>
<feature type="transmembrane region" description="Helical" evidence="10">
    <location>
        <begin position="143"/>
        <end position="164"/>
    </location>
</feature>
<comment type="similarity">
    <text evidence="10">Belongs to the SecD/SecF family. SecF subfamily.</text>
</comment>
<evidence type="ECO:0000256" key="4">
    <source>
        <dbReference type="ARBA" id="ARBA00022519"/>
    </source>
</evidence>
<feature type="transmembrane region" description="Helical" evidence="10">
    <location>
        <begin position="254"/>
        <end position="272"/>
    </location>
</feature>
<keyword evidence="6 10" id="KW-0653">Protein transport</keyword>
<evidence type="ECO:0000256" key="5">
    <source>
        <dbReference type="ARBA" id="ARBA00022692"/>
    </source>
</evidence>
<evidence type="ECO:0000256" key="6">
    <source>
        <dbReference type="ARBA" id="ARBA00022927"/>
    </source>
</evidence>
<dbReference type="NCBIfam" id="TIGR00916">
    <property type="entry name" value="2A0604s01"/>
    <property type="match status" value="1"/>
</dbReference>
<sequence length="326" mass="35388">MKLSINKSRGLWWIVSSVIILAGIISMVISWQQLGSPLRPSLDFVGGTRLQFERDCSQTTNCATPIDINVVRDVAKAQGLGDSSIQVIADKETGKDNGVLIRTKTLTPEQRTQLQNAISEKIGAFDPQKNQIDTVGPTIGQELFRSGIIALVVSFLGIIIYMAVRFQWDYAVFAIVALFHDVLITVGIFSILGLVAGTEADSLFIVALLTITGFSVNDTVVIYDRIRETLKINPNLSFAAIVDDAVNQTLARSINTTLTVLLTLLAIFLFGGETLHNFALALIIGFTAGAYSSIFIASTLLCWWRERNGESALTNPTDSVDASADS</sequence>
<dbReference type="HAMAP" id="MF_01464_B">
    <property type="entry name" value="SecF_B"/>
    <property type="match status" value="1"/>
</dbReference>
<dbReference type="EMBL" id="JHEG02000019">
    <property type="protein sequence ID" value="KIE13252.1"/>
    <property type="molecule type" value="Genomic_DNA"/>
</dbReference>
<dbReference type="InterPro" id="IPR048634">
    <property type="entry name" value="SecD_SecF_C"/>
</dbReference>
<dbReference type="OrthoDB" id="9805019at2"/>
<dbReference type="RefSeq" id="WP_038091766.1">
    <property type="nucleotide sequence ID" value="NZ_JHEG04000001.1"/>
</dbReference>
<keyword evidence="9 10" id="KW-0472">Membrane</keyword>
<dbReference type="GO" id="GO:0043952">
    <property type="term" value="P:protein transport by the Sec complex"/>
    <property type="evidence" value="ECO:0007669"/>
    <property type="project" value="UniProtKB-UniRule"/>
</dbReference>
<evidence type="ECO:0000256" key="7">
    <source>
        <dbReference type="ARBA" id="ARBA00022989"/>
    </source>
</evidence>
<keyword evidence="3 10" id="KW-1003">Cell membrane</keyword>
<dbReference type="AlphaFoldDB" id="A0A0C1NEL0"/>
<comment type="function">
    <text evidence="10">Probably participates in protein translocation into and across both the cytoplasmic and thylakoid membranes in cyanobacterial cells.</text>
</comment>
<evidence type="ECO:0000259" key="11">
    <source>
        <dbReference type="Pfam" id="PF02355"/>
    </source>
</evidence>
<dbReference type="InterPro" id="IPR022813">
    <property type="entry name" value="SecD/SecF_arch_bac"/>
</dbReference>
<evidence type="ECO:0000313" key="14">
    <source>
        <dbReference type="Proteomes" id="UP000029738"/>
    </source>
</evidence>
<evidence type="ECO:0000256" key="1">
    <source>
        <dbReference type="ARBA" id="ARBA00004651"/>
    </source>
</evidence>
<dbReference type="GO" id="GO:0015450">
    <property type="term" value="F:protein-transporting ATPase activity"/>
    <property type="evidence" value="ECO:0007669"/>
    <property type="project" value="InterPro"/>
</dbReference>
<accession>A0A0C1NEL0</accession>
<dbReference type="InterPro" id="IPR055344">
    <property type="entry name" value="SecD_SecF_C_bact"/>
</dbReference>
<reference evidence="12" key="2">
    <citation type="submission" date="2019-11" db="EMBL/GenBank/DDBJ databases">
        <title>Improved Assembly of Tolypothrix boutellei genome.</title>
        <authorList>
            <person name="Sarangi A.N."/>
            <person name="Mukherjee M."/>
            <person name="Ghosh S."/>
            <person name="Singh D."/>
            <person name="Das A."/>
            <person name="Kant S."/>
            <person name="Prusty A."/>
            <person name="Tripathy S."/>
        </authorList>
    </citation>
    <scope>NUCLEOTIDE SEQUENCE</scope>
    <source>
        <strain evidence="12">VB521301</strain>
    </source>
</reference>